<protein>
    <submittedName>
        <fullName evidence="3">Arylamine N-acetyltransferase</fullName>
        <ecNumber evidence="3">2.3.1.5</ecNumber>
    </submittedName>
</protein>
<proteinExistence type="inferred from homology"/>
<dbReference type="InterPro" id="IPR038765">
    <property type="entry name" value="Papain-like_cys_pep_sf"/>
</dbReference>
<name>A0A173V448_9FIRM</name>
<dbReference type="PANTHER" id="PTHR11786:SF0">
    <property type="entry name" value="ARYLAMINE N-ACETYLTRANSFERASE 4-RELATED"/>
    <property type="match status" value="1"/>
</dbReference>
<dbReference type="EMBL" id="CYYC01000068">
    <property type="protein sequence ID" value="CUN21406.1"/>
    <property type="molecule type" value="Genomic_DNA"/>
</dbReference>
<dbReference type="Pfam" id="PF00797">
    <property type="entry name" value="Acetyltransf_2"/>
    <property type="match status" value="1"/>
</dbReference>
<comment type="similarity">
    <text evidence="1 2">Belongs to the arylamine N-acetyltransferase family.</text>
</comment>
<dbReference type="SUPFAM" id="SSF54001">
    <property type="entry name" value="Cysteine proteinases"/>
    <property type="match status" value="1"/>
</dbReference>
<organism evidence="3 4">
    <name type="scientific">Anaerobutyricum hallii</name>
    <dbReference type="NCBI Taxonomy" id="39488"/>
    <lineage>
        <taxon>Bacteria</taxon>
        <taxon>Bacillati</taxon>
        <taxon>Bacillota</taxon>
        <taxon>Clostridia</taxon>
        <taxon>Lachnospirales</taxon>
        <taxon>Lachnospiraceae</taxon>
        <taxon>Anaerobutyricum</taxon>
    </lineage>
</organism>
<dbReference type="Gene3D" id="3.30.2140.10">
    <property type="entry name" value="Arylamine N-acetyltransferase"/>
    <property type="match status" value="1"/>
</dbReference>
<dbReference type="OrthoDB" id="7181050at2"/>
<dbReference type="EC" id="2.3.1.5" evidence="3"/>
<sequence length="254" mass="29911">MLEDIQIKQYFERIGYCQAVYTNLETLSGLQWAHITHIPYENLDILASIPLSLKATNLFQKIIVRKRGGFCFELQGLYKELLESIGFHVVQYSARFMDKPGIVQMRRHRVLVVQIGNRRYLTDVGIRSESPRMPIELVYDTLQSDGVCEYRFRQDAFYGWVLCQKEYGKSWKPLYGFTEEPQIDDDFIMPCFYCEKHPDSTFNKFMKISIFSGESDFTLVNGIFQEYRNAKVQYRKRLTSQSEISDILKIYFGL</sequence>
<keyword evidence="3" id="KW-0012">Acyltransferase</keyword>
<dbReference type="Proteomes" id="UP000095390">
    <property type="component" value="Unassembled WGS sequence"/>
</dbReference>
<dbReference type="GO" id="GO:0004060">
    <property type="term" value="F:arylamine N-acetyltransferase activity"/>
    <property type="evidence" value="ECO:0007669"/>
    <property type="project" value="UniProtKB-EC"/>
</dbReference>
<evidence type="ECO:0000256" key="1">
    <source>
        <dbReference type="ARBA" id="ARBA00006547"/>
    </source>
</evidence>
<reference evidence="3 4" key="1">
    <citation type="submission" date="2015-09" db="EMBL/GenBank/DDBJ databases">
        <authorList>
            <consortium name="Pathogen Informatics"/>
        </authorList>
    </citation>
    <scope>NUCLEOTIDE SEQUENCE [LARGE SCALE GENOMIC DNA]</scope>
    <source>
        <strain evidence="3 4">2789STDY5834966</strain>
    </source>
</reference>
<dbReference type="PANTHER" id="PTHR11786">
    <property type="entry name" value="N-HYDROXYARYLAMINE O-ACETYLTRANSFERASE"/>
    <property type="match status" value="1"/>
</dbReference>
<dbReference type="RefSeq" id="WP_055183386.1">
    <property type="nucleotide sequence ID" value="NZ_CYYC01000068.1"/>
</dbReference>
<evidence type="ECO:0000313" key="3">
    <source>
        <dbReference type="EMBL" id="CUN21406.1"/>
    </source>
</evidence>
<evidence type="ECO:0000256" key="2">
    <source>
        <dbReference type="RuleBase" id="RU003452"/>
    </source>
</evidence>
<evidence type="ECO:0000313" key="4">
    <source>
        <dbReference type="Proteomes" id="UP000095390"/>
    </source>
</evidence>
<dbReference type="PRINTS" id="PR01543">
    <property type="entry name" value="ANATRNSFRASE"/>
</dbReference>
<gene>
    <name evidence="3" type="primary">nat</name>
    <name evidence="3" type="ORF">ERS852578_02946</name>
</gene>
<dbReference type="AlphaFoldDB" id="A0A173V448"/>
<dbReference type="Gene3D" id="2.40.128.150">
    <property type="entry name" value="Cysteine proteinases"/>
    <property type="match status" value="1"/>
</dbReference>
<keyword evidence="3" id="KW-0808">Transferase</keyword>
<accession>A0A173V448</accession>
<dbReference type="InterPro" id="IPR001447">
    <property type="entry name" value="Arylamine_N-AcTrfase"/>
</dbReference>